<gene>
    <name evidence="2" type="ORF">PGT21_035425</name>
    <name evidence="4" type="ORF">PGT21_035512</name>
    <name evidence="6" type="ORF">PGTUg99_002014</name>
    <name evidence="5" type="ORF">PGTUg99_003382</name>
    <name evidence="3" type="ORF">PGTUg99_009817</name>
</gene>
<proteinExistence type="predicted"/>
<evidence type="ECO:0000313" key="2">
    <source>
        <dbReference type="EMBL" id="KAA1098451.1"/>
    </source>
</evidence>
<feature type="compositionally biased region" description="Polar residues" evidence="1">
    <location>
        <begin position="63"/>
        <end position="75"/>
    </location>
</feature>
<evidence type="ECO:0000313" key="8">
    <source>
        <dbReference type="Proteomes" id="UP000325313"/>
    </source>
</evidence>
<evidence type="ECO:0000313" key="4">
    <source>
        <dbReference type="EMBL" id="KAA1102050.1"/>
    </source>
</evidence>
<dbReference type="AlphaFoldDB" id="A0A5B0PAU7"/>
<dbReference type="EMBL" id="VDEP01000329">
    <property type="protein sequence ID" value="KAA1103603.1"/>
    <property type="molecule type" value="Genomic_DNA"/>
</dbReference>
<evidence type="ECO:0000256" key="1">
    <source>
        <dbReference type="SAM" id="MobiDB-lite"/>
    </source>
</evidence>
<feature type="region of interest" description="Disordered" evidence="1">
    <location>
        <begin position="41"/>
        <end position="99"/>
    </location>
</feature>
<accession>A0A5B0PAU7</accession>
<comment type="caution">
    <text evidence="2">The sequence shown here is derived from an EMBL/GenBank/DDBJ whole genome shotgun (WGS) entry which is preliminary data.</text>
</comment>
<keyword evidence="7" id="KW-1185">Reference proteome</keyword>
<organism evidence="2 7">
    <name type="scientific">Puccinia graminis f. sp. tritici</name>
    <dbReference type="NCBI Taxonomy" id="56615"/>
    <lineage>
        <taxon>Eukaryota</taxon>
        <taxon>Fungi</taxon>
        <taxon>Dikarya</taxon>
        <taxon>Basidiomycota</taxon>
        <taxon>Pucciniomycotina</taxon>
        <taxon>Pucciniomycetes</taxon>
        <taxon>Pucciniales</taxon>
        <taxon>Pucciniaceae</taxon>
        <taxon>Puccinia</taxon>
    </lineage>
</organism>
<evidence type="ECO:0000313" key="5">
    <source>
        <dbReference type="EMBL" id="KAA1103603.1"/>
    </source>
</evidence>
<sequence>MTLASDDDEIKLLVSTVSLSFLRILLYPFSINFRLQTSYEPSRQAMHRPSNGHPPAPRPQPLHSPTSRASRTVSCRQLIGPSRLPPIEASFHAQRPKQR</sequence>
<evidence type="ECO:0000313" key="7">
    <source>
        <dbReference type="Proteomes" id="UP000324748"/>
    </source>
</evidence>
<evidence type="ECO:0000313" key="3">
    <source>
        <dbReference type="EMBL" id="KAA1100289.1"/>
    </source>
</evidence>
<dbReference type="Proteomes" id="UP000325313">
    <property type="component" value="Unassembled WGS sequence"/>
</dbReference>
<dbReference type="EMBL" id="VSWC01000053">
    <property type="protein sequence ID" value="KAA1102050.1"/>
    <property type="molecule type" value="Genomic_DNA"/>
</dbReference>
<dbReference type="EMBL" id="VSWC01000066">
    <property type="protein sequence ID" value="KAA1098451.1"/>
    <property type="molecule type" value="Genomic_DNA"/>
</dbReference>
<dbReference type="EMBL" id="VDEP01000341">
    <property type="protein sequence ID" value="KAA1100289.1"/>
    <property type="molecule type" value="Genomic_DNA"/>
</dbReference>
<dbReference type="EMBL" id="VDEP01000070">
    <property type="protein sequence ID" value="KAA1133723.1"/>
    <property type="molecule type" value="Genomic_DNA"/>
</dbReference>
<protein>
    <submittedName>
        <fullName evidence="2">Uncharacterized protein</fullName>
    </submittedName>
</protein>
<name>A0A5B0PAU7_PUCGR</name>
<dbReference type="Proteomes" id="UP000324748">
    <property type="component" value="Unassembled WGS sequence"/>
</dbReference>
<feature type="compositionally biased region" description="Pro residues" evidence="1">
    <location>
        <begin position="52"/>
        <end position="62"/>
    </location>
</feature>
<evidence type="ECO:0000313" key="6">
    <source>
        <dbReference type="EMBL" id="KAA1133723.1"/>
    </source>
</evidence>
<reference evidence="7 8" key="1">
    <citation type="submission" date="2019-05" db="EMBL/GenBank/DDBJ databases">
        <title>Emergence of the Ug99 lineage of the wheat stem rust pathogen through somatic hybridization.</title>
        <authorList>
            <person name="Li F."/>
            <person name="Upadhyaya N.M."/>
            <person name="Sperschneider J."/>
            <person name="Matny O."/>
            <person name="Nguyen-Phuc H."/>
            <person name="Mago R."/>
            <person name="Raley C."/>
            <person name="Miller M.E."/>
            <person name="Silverstein K.A.T."/>
            <person name="Henningsen E."/>
            <person name="Hirsch C.D."/>
            <person name="Visser B."/>
            <person name="Pretorius Z.A."/>
            <person name="Steffenson B.J."/>
            <person name="Schwessinger B."/>
            <person name="Dodds P.N."/>
            <person name="Figueroa M."/>
        </authorList>
    </citation>
    <scope>NUCLEOTIDE SEQUENCE [LARGE SCALE GENOMIC DNA]</scope>
    <source>
        <strain evidence="2">21-0</strain>
        <strain evidence="3 8">Ug99</strain>
    </source>
</reference>